<evidence type="ECO:0000256" key="1">
    <source>
        <dbReference type="ARBA" id="ARBA00022723"/>
    </source>
</evidence>
<dbReference type="GO" id="GO:0003824">
    <property type="term" value="F:catalytic activity"/>
    <property type="evidence" value="ECO:0007669"/>
    <property type="project" value="InterPro"/>
</dbReference>
<feature type="domain" description="Radical SAM core" evidence="5">
    <location>
        <begin position="70"/>
        <end position="307"/>
    </location>
</feature>
<dbReference type="SFLD" id="SFLDG01084">
    <property type="entry name" value="Uncharacterised_Radical_SAM_Su"/>
    <property type="match status" value="1"/>
</dbReference>
<dbReference type="PANTHER" id="PTHR43432:SF3">
    <property type="entry name" value="SLR0285 PROTEIN"/>
    <property type="match status" value="1"/>
</dbReference>
<evidence type="ECO:0000256" key="3">
    <source>
        <dbReference type="ARBA" id="ARBA00023014"/>
    </source>
</evidence>
<dbReference type="RefSeq" id="WP_161339929.1">
    <property type="nucleotide sequence ID" value="NZ_JBHSDG010000003.1"/>
</dbReference>
<dbReference type="SUPFAM" id="SSF102114">
    <property type="entry name" value="Radical SAM enzymes"/>
    <property type="match status" value="1"/>
</dbReference>
<keyword evidence="3" id="KW-0411">Iron-sulfur</keyword>
<dbReference type="SMART" id="SM00729">
    <property type="entry name" value="Elp3"/>
    <property type="match status" value="1"/>
</dbReference>
<comment type="caution">
    <text evidence="6">The sequence shown here is derived from an EMBL/GenBank/DDBJ whole genome shotgun (WGS) entry which is preliminary data.</text>
</comment>
<feature type="region of interest" description="Disordered" evidence="4">
    <location>
        <begin position="1"/>
        <end position="43"/>
    </location>
</feature>
<accession>A0A845MI24</accession>
<keyword evidence="2" id="KW-0408">Iron</keyword>
<dbReference type="PROSITE" id="PS51918">
    <property type="entry name" value="RADICAL_SAM"/>
    <property type="match status" value="1"/>
</dbReference>
<dbReference type="SFLD" id="SFLDS00029">
    <property type="entry name" value="Radical_SAM"/>
    <property type="match status" value="1"/>
</dbReference>
<organism evidence="6 7">
    <name type="scientific">Sneathiella chungangensis</name>
    <dbReference type="NCBI Taxonomy" id="1418234"/>
    <lineage>
        <taxon>Bacteria</taxon>
        <taxon>Pseudomonadati</taxon>
        <taxon>Pseudomonadota</taxon>
        <taxon>Alphaproteobacteria</taxon>
        <taxon>Sneathiellales</taxon>
        <taxon>Sneathiellaceae</taxon>
        <taxon>Sneathiella</taxon>
    </lineage>
</organism>
<dbReference type="InterPro" id="IPR040086">
    <property type="entry name" value="MJ0683-like"/>
</dbReference>
<keyword evidence="1" id="KW-0479">Metal-binding</keyword>
<proteinExistence type="predicted"/>
<dbReference type="PANTHER" id="PTHR43432">
    <property type="entry name" value="SLR0285 PROTEIN"/>
    <property type="match status" value="1"/>
</dbReference>
<dbReference type="GO" id="GO:0051536">
    <property type="term" value="F:iron-sulfur cluster binding"/>
    <property type="evidence" value="ECO:0007669"/>
    <property type="project" value="UniProtKB-KW"/>
</dbReference>
<evidence type="ECO:0000256" key="4">
    <source>
        <dbReference type="SAM" id="MobiDB-lite"/>
    </source>
</evidence>
<evidence type="ECO:0000313" key="6">
    <source>
        <dbReference type="EMBL" id="MZR23459.1"/>
    </source>
</evidence>
<protein>
    <submittedName>
        <fullName evidence="6">PA0069 family radical SAM protein</fullName>
    </submittedName>
</protein>
<dbReference type="GO" id="GO:0046872">
    <property type="term" value="F:metal ion binding"/>
    <property type="evidence" value="ECO:0007669"/>
    <property type="project" value="UniProtKB-KW"/>
</dbReference>
<evidence type="ECO:0000256" key="2">
    <source>
        <dbReference type="ARBA" id="ARBA00023004"/>
    </source>
</evidence>
<reference evidence="6 7" key="1">
    <citation type="journal article" date="2014" name="Int. J. Syst. Evol. Microbiol.">
        <title>Sneathiella chungangensis sp. nov., isolated from a marine sand, and emended description of the genus Sneathiella.</title>
        <authorList>
            <person name="Siamphan C."/>
            <person name="Kim H."/>
            <person name="Lee J.S."/>
            <person name="Kim W."/>
        </authorList>
    </citation>
    <scope>NUCLEOTIDE SEQUENCE [LARGE SCALE GENOMIC DNA]</scope>
    <source>
        <strain evidence="6 7">KCTC 32476</strain>
    </source>
</reference>
<dbReference type="InterPro" id="IPR007197">
    <property type="entry name" value="rSAM"/>
</dbReference>
<dbReference type="EMBL" id="WTVA01000015">
    <property type="protein sequence ID" value="MZR23459.1"/>
    <property type="molecule type" value="Genomic_DNA"/>
</dbReference>
<name>A0A845MI24_9PROT</name>
<dbReference type="InterPro" id="IPR058240">
    <property type="entry name" value="rSAM_sf"/>
</dbReference>
<dbReference type="InterPro" id="IPR006638">
    <property type="entry name" value="Elp3/MiaA/NifB-like_rSAM"/>
</dbReference>
<dbReference type="OrthoDB" id="9785699at2"/>
<gene>
    <name evidence="6" type="ORF">GQF03_14065</name>
</gene>
<dbReference type="Gene3D" id="3.80.30.30">
    <property type="match status" value="1"/>
</dbReference>
<dbReference type="Proteomes" id="UP000445696">
    <property type="component" value="Unassembled WGS sequence"/>
</dbReference>
<keyword evidence="7" id="KW-1185">Reference proteome</keyword>
<evidence type="ECO:0000259" key="5">
    <source>
        <dbReference type="PROSITE" id="PS51918"/>
    </source>
</evidence>
<sequence length="365" mass="41083">MSQSQIIPFDKSRRHGRGATHNPDSRFESEQRDFIDDGWRNPSAESEEEILKTTVTIERPKSIISRNTSPDLPFDQSVNAYRGCEHGCIYCYARPTHAYLNLSPGIDFESRLFAKPNAAELLAREISRSAYKCKPIALGTNTDPYQPIERKLKITREIIELLAETKHPFSITTKSDLVLRDLDLLAPLARDNLVSVGISVTTLDTHLSRVMEPRASAPYKRLAAIEALSKAGIRTLVQASPMIPGLNDQELEQILVAARDKGADSAVYLLLRLPREVAALFENWLLENFPDRASRVMKLVRSTRGGKDYDPEFGTRMVGTGAYAALINKRFRLACRQLGFAGSKYDLATDRFVKPGRDRRQMNLF</sequence>
<dbReference type="Pfam" id="PF04055">
    <property type="entry name" value="Radical_SAM"/>
    <property type="match status" value="1"/>
</dbReference>
<feature type="compositionally biased region" description="Basic and acidic residues" evidence="4">
    <location>
        <begin position="23"/>
        <end position="39"/>
    </location>
</feature>
<dbReference type="NCBIfam" id="NF033668">
    <property type="entry name" value="rSAM_PA0069"/>
    <property type="match status" value="1"/>
</dbReference>
<dbReference type="AlphaFoldDB" id="A0A845MI24"/>
<dbReference type="CDD" id="cd01335">
    <property type="entry name" value="Radical_SAM"/>
    <property type="match status" value="1"/>
</dbReference>
<evidence type="ECO:0000313" key="7">
    <source>
        <dbReference type="Proteomes" id="UP000445696"/>
    </source>
</evidence>